<accession>R3WH81</accession>
<proteinExistence type="predicted"/>
<protein>
    <recommendedName>
        <fullName evidence="6">Gfo/Idh/MocA family oxidoreductase</fullName>
    </recommendedName>
</protein>
<name>R3WH81_9ENTE</name>
<dbReference type="PANTHER" id="PTHR43818">
    <property type="entry name" value="BCDNA.GH03377"/>
    <property type="match status" value="1"/>
</dbReference>
<keyword evidence="5" id="KW-1185">Reference proteome</keyword>
<dbReference type="Gene3D" id="3.40.50.720">
    <property type="entry name" value="NAD(P)-binding Rossmann-like Domain"/>
    <property type="match status" value="1"/>
</dbReference>
<dbReference type="InterPro" id="IPR000683">
    <property type="entry name" value="Gfo/Idh/MocA-like_OxRdtase_N"/>
</dbReference>
<sequence>MLKVGLIGLGYMGSAHVSQYMRLMKEGFPIKLVAICDVNEEKKMGKLTQGNIDISDKSIDFSQFHFYTKMEEMLEKEELDYVDICLPTYLHAPYAIQAMEKGLHVFCEKPMAISTEACQEMIDASEKYNRSLMIGQTLRFFPSYLYVKETIESGRYGKCTEANLFRGGETPKWSWENWLLTKEKSGGCLLDQHIHDVDTINWLFGSPKQVQTAGKTVFEGSGYDIVSTNYLFDDKVVNAQDNWTFNSPQFRFEMRFRFVFEKGAIILENGTLTDYPFGEEAFTPAIDPENGYYLEIKYFAECVLEGTNPNERVPVQSTKETIRIAEAEVQSADTSKPVRLS</sequence>
<dbReference type="eggNOG" id="COG0673">
    <property type="taxonomic scope" value="Bacteria"/>
</dbReference>
<dbReference type="InterPro" id="IPR050463">
    <property type="entry name" value="Gfo/Idh/MocA_oxidrdct_glycsds"/>
</dbReference>
<dbReference type="SUPFAM" id="SSF55347">
    <property type="entry name" value="Glyceraldehyde-3-phosphate dehydrogenase-like, C-terminal domain"/>
    <property type="match status" value="1"/>
</dbReference>
<evidence type="ECO:0008006" key="6">
    <source>
        <dbReference type="Google" id="ProtNLM"/>
    </source>
</evidence>
<dbReference type="InterPro" id="IPR055170">
    <property type="entry name" value="GFO_IDH_MocA-like_dom"/>
</dbReference>
<dbReference type="Pfam" id="PF22725">
    <property type="entry name" value="GFO_IDH_MocA_C3"/>
    <property type="match status" value="1"/>
</dbReference>
<evidence type="ECO:0000313" key="4">
    <source>
        <dbReference type="EMBL" id="EOL41260.1"/>
    </source>
</evidence>
<dbReference type="GO" id="GO:0000166">
    <property type="term" value="F:nucleotide binding"/>
    <property type="evidence" value="ECO:0007669"/>
    <property type="project" value="InterPro"/>
</dbReference>
<dbReference type="HOGENOM" id="CLU_023194_1_2_9"/>
<feature type="domain" description="GFO/IDH/MocA-like oxidoreductase" evidence="3">
    <location>
        <begin position="144"/>
        <end position="265"/>
    </location>
</feature>
<reference evidence="4 5" key="1">
    <citation type="submission" date="2013-02" db="EMBL/GenBank/DDBJ databases">
        <title>The Genome Sequence of Enterococcus phoeniculicola BAA-412.</title>
        <authorList>
            <consortium name="The Broad Institute Genome Sequencing Platform"/>
            <consortium name="The Broad Institute Genome Sequencing Center for Infectious Disease"/>
            <person name="Earl A.M."/>
            <person name="Gilmore M.S."/>
            <person name="Lebreton F."/>
            <person name="Walker B."/>
            <person name="Young S.K."/>
            <person name="Zeng Q."/>
            <person name="Gargeya S."/>
            <person name="Fitzgerald M."/>
            <person name="Haas B."/>
            <person name="Abouelleil A."/>
            <person name="Alvarado L."/>
            <person name="Arachchi H.M."/>
            <person name="Berlin A.M."/>
            <person name="Chapman S.B."/>
            <person name="Dewar J."/>
            <person name="Goldberg J."/>
            <person name="Griggs A."/>
            <person name="Gujja S."/>
            <person name="Hansen M."/>
            <person name="Howarth C."/>
            <person name="Imamovic A."/>
            <person name="Larimer J."/>
            <person name="McCowan C."/>
            <person name="Murphy C."/>
            <person name="Neiman D."/>
            <person name="Pearson M."/>
            <person name="Priest M."/>
            <person name="Roberts A."/>
            <person name="Saif S."/>
            <person name="Shea T."/>
            <person name="Sisk P."/>
            <person name="Sykes S."/>
            <person name="Wortman J."/>
            <person name="Nusbaum C."/>
            <person name="Birren B."/>
        </authorList>
    </citation>
    <scope>NUCLEOTIDE SEQUENCE [LARGE SCALE GENOMIC DNA]</scope>
    <source>
        <strain evidence="4 5">ATCC BAA-412</strain>
    </source>
</reference>
<evidence type="ECO:0000313" key="5">
    <source>
        <dbReference type="Proteomes" id="UP000013785"/>
    </source>
</evidence>
<dbReference type="AlphaFoldDB" id="R3WH81"/>
<dbReference type="PATRIC" id="fig|1158610.3.peg.3466"/>
<keyword evidence="1" id="KW-0560">Oxidoreductase</keyword>
<dbReference type="Proteomes" id="UP000013785">
    <property type="component" value="Unassembled WGS sequence"/>
</dbReference>
<dbReference type="OrthoDB" id="9815825at2"/>
<comment type="caution">
    <text evidence="4">The sequence shown here is derived from an EMBL/GenBank/DDBJ whole genome shotgun (WGS) entry which is preliminary data.</text>
</comment>
<dbReference type="Pfam" id="PF01408">
    <property type="entry name" value="GFO_IDH_MocA"/>
    <property type="match status" value="1"/>
</dbReference>
<dbReference type="PANTHER" id="PTHR43818:SF11">
    <property type="entry name" value="BCDNA.GH03377"/>
    <property type="match status" value="1"/>
</dbReference>
<gene>
    <name evidence="4" type="ORF">UC3_03469</name>
</gene>
<organism evidence="4 5">
    <name type="scientific">Enterococcus phoeniculicola ATCC BAA-412</name>
    <dbReference type="NCBI Taxonomy" id="1158610"/>
    <lineage>
        <taxon>Bacteria</taxon>
        <taxon>Bacillati</taxon>
        <taxon>Bacillota</taxon>
        <taxon>Bacilli</taxon>
        <taxon>Lactobacillales</taxon>
        <taxon>Enterococcaceae</taxon>
        <taxon>Enterococcus</taxon>
    </lineage>
</organism>
<evidence type="ECO:0000259" key="2">
    <source>
        <dbReference type="Pfam" id="PF01408"/>
    </source>
</evidence>
<dbReference type="GO" id="GO:0016491">
    <property type="term" value="F:oxidoreductase activity"/>
    <property type="evidence" value="ECO:0007669"/>
    <property type="project" value="UniProtKB-KW"/>
</dbReference>
<dbReference type="EMBL" id="AJAT01000021">
    <property type="protein sequence ID" value="EOL41260.1"/>
    <property type="molecule type" value="Genomic_DNA"/>
</dbReference>
<evidence type="ECO:0000256" key="1">
    <source>
        <dbReference type="ARBA" id="ARBA00023002"/>
    </source>
</evidence>
<dbReference type="RefSeq" id="WP_010770099.1">
    <property type="nucleotide sequence ID" value="NZ_ASWE01000001.1"/>
</dbReference>
<dbReference type="Gene3D" id="3.30.360.10">
    <property type="entry name" value="Dihydrodipicolinate Reductase, domain 2"/>
    <property type="match status" value="1"/>
</dbReference>
<dbReference type="STRING" id="154621.RV11_GL001040"/>
<evidence type="ECO:0000259" key="3">
    <source>
        <dbReference type="Pfam" id="PF22725"/>
    </source>
</evidence>
<dbReference type="InterPro" id="IPR036291">
    <property type="entry name" value="NAD(P)-bd_dom_sf"/>
</dbReference>
<dbReference type="SUPFAM" id="SSF51735">
    <property type="entry name" value="NAD(P)-binding Rossmann-fold domains"/>
    <property type="match status" value="1"/>
</dbReference>
<feature type="domain" description="Gfo/Idh/MocA-like oxidoreductase N-terminal" evidence="2">
    <location>
        <begin position="2"/>
        <end position="135"/>
    </location>
</feature>